<dbReference type="EMBL" id="LMWL01000024">
    <property type="protein sequence ID" value="KUM96012.1"/>
    <property type="molecule type" value="Genomic_DNA"/>
</dbReference>
<evidence type="ECO:0000313" key="1">
    <source>
        <dbReference type="EMBL" id="KUM96012.1"/>
    </source>
</evidence>
<accession>A0A101NN20</accession>
<evidence type="ECO:0000313" key="2">
    <source>
        <dbReference type="Proteomes" id="UP000054241"/>
    </source>
</evidence>
<name>A0A101NN20_9ACTN</name>
<dbReference type="AlphaFoldDB" id="A0A101NN20"/>
<dbReference type="RefSeq" id="WP_066997685.1">
    <property type="nucleotide sequence ID" value="NZ_BNDU01000003.1"/>
</dbReference>
<reference evidence="1 2" key="1">
    <citation type="submission" date="2015-10" db="EMBL/GenBank/DDBJ databases">
        <title>Draft genome sequence of Streptomyces cellostaticus DSM 40189, type strain for the species Streptomyces cellostaticus.</title>
        <authorList>
            <person name="Ruckert C."/>
            <person name="Winkler A."/>
            <person name="Kalinowski J."/>
            <person name="Kampfer P."/>
            <person name="Glaeser S."/>
        </authorList>
    </citation>
    <scope>NUCLEOTIDE SEQUENCE [LARGE SCALE GENOMIC DNA]</scope>
    <source>
        <strain evidence="1 2">DSM 40189</strain>
    </source>
</reference>
<proteinExistence type="predicted"/>
<protein>
    <submittedName>
        <fullName evidence="1">Uncharacterized protein</fullName>
    </submittedName>
</protein>
<gene>
    <name evidence="1" type="ORF">AQI88_14255</name>
</gene>
<dbReference type="Proteomes" id="UP000054241">
    <property type="component" value="Unassembled WGS sequence"/>
</dbReference>
<sequence>MSIPITDKEEGYMHTTSKLAAVATAAVSLALLTGPTSVASDWTTDMRVTRPGGCTFYPSLDGTGKPLAAGAWTEPQKHWVGWRYRVNKNWTLVLDHDHHISGKPRWAFVETSCLKGNKYSDGAKDGQGRVRNLWGKASHNWRHVDFGTNHTAGSHTVGTRAVGPAYITMRDKPRAFVVANLFHDDKFKITKRCTSHSDHAWIYGLDLRSHRWGWVSSGALHGDPCLHMQ</sequence>
<keyword evidence="2" id="KW-1185">Reference proteome</keyword>
<dbReference type="OrthoDB" id="3531777at2"/>
<organism evidence="1 2">
    <name type="scientific">Streptomyces cellostaticus</name>
    <dbReference type="NCBI Taxonomy" id="67285"/>
    <lineage>
        <taxon>Bacteria</taxon>
        <taxon>Bacillati</taxon>
        <taxon>Actinomycetota</taxon>
        <taxon>Actinomycetes</taxon>
        <taxon>Kitasatosporales</taxon>
        <taxon>Streptomycetaceae</taxon>
        <taxon>Streptomyces</taxon>
    </lineage>
</organism>
<comment type="caution">
    <text evidence="1">The sequence shown here is derived from an EMBL/GenBank/DDBJ whole genome shotgun (WGS) entry which is preliminary data.</text>
</comment>